<proteinExistence type="predicted"/>
<feature type="transmembrane region" description="Helical" evidence="1">
    <location>
        <begin position="6"/>
        <end position="23"/>
    </location>
</feature>
<feature type="transmembrane region" description="Helical" evidence="1">
    <location>
        <begin position="59"/>
        <end position="81"/>
    </location>
</feature>
<keyword evidence="1" id="KW-0472">Membrane</keyword>
<evidence type="ECO:0008006" key="4">
    <source>
        <dbReference type="Google" id="ProtNLM"/>
    </source>
</evidence>
<evidence type="ECO:0000313" key="2">
    <source>
        <dbReference type="EMBL" id="GMR50488.1"/>
    </source>
</evidence>
<dbReference type="Proteomes" id="UP001328107">
    <property type="component" value="Unassembled WGS sequence"/>
</dbReference>
<accession>A0AAN5I3C6</accession>
<gene>
    <name evidence="2" type="ORF">PMAYCL1PPCAC_20683</name>
</gene>
<sequence length="152" mass="17179">RFQFVYGTLIMFVHVMAFYLLIMHTVPWARGVRAAYVLYQTQMLMHDVWTCFLLRGYTLLPYPGIFCAGPICPIVGGFVSYAIENLFMVNLACVLMFFLLVMHQQLLPPASSLSISRRSLIMSLIAMYLVLVLNPIAALLAGSDPPNRDEIL</sequence>
<dbReference type="PANTHER" id="PTHR45830">
    <property type="entry name" value="SERPENTINE RECEPTOR, CLASS I"/>
    <property type="match status" value="1"/>
</dbReference>
<reference evidence="3" key="1">
    <citation type="submission" date="2022-10" db="EMBL/GenBank/DDBJ databases">
        <title>Genome assembly of Pristionchus species.</title>
        <authorList>
            <person name="Yoshida K."/>
            <person name="Sommer R.J."/>
        </authorList>
    </citation>
    <scope>NUCLEOTIDE SEQUENCE [LARGE SCALE GENOMIC DNA]</scope>
    <source>
        <strain evidence="3">RS5460</strain>
    </source>
</reference>
<feature type="transmembrane region" description="Helical" evidence="1">
    <location>
        <begin position="87"/>
        <end position="107"/>
    </location>
</feature>
<keyword evidence="3" id="KW-1185">Reference proteome</keyword>
<dbReference type="EMBL" id="BTRK01000004">
    <property type="protein sequence ID" value="GMR50488.1"/>
    <property type="molecule type" value="Genomic_DNA"/>
</dbReference>
<keyword evidence="1" id="KW-0812">Transmembrane</keyword>
<dbReference type="AlphaFoldDB" id="A0AAN5I3C6"/>
<evidence type="ECO:0000313" key="3">
    <source>
        <dbReference type="Proteomes" id="UP001328107"/>
    </source>
</evidence>
<protein>
    <recommendedName>
        <fullName evidence="4">G protein-coupled receptor</fullName>
    </recommendedName>
</protein>
<name>A0AAN5I3C6_9BILA</name>
<feature type="non-terminal residue" evidence="2">
    <location>
        <position position="1"/>
    </location>
</feature>
<feature type="transmembrane region" description="Helical" evidence="1">
    <location>
        <begin position="119"/>
        <end position="142"/>
    </location>
</feature>
<organism evidence="2 3">
    <name type="scientific">Pristionchus mayeri</name>
    <dbReference type="NCBI Taxonomy" id="1317129"/>
    <lineage>
        <taxon>Eukaryota</taxon>
        <taxon>Metazoa</taxon>
        <taxon>Ecdysozoa</taxon>
        <taxon>Nematoda</taxon>
        <taxon>Chromadorea</taxon>
        <taxon>Rhabditida</taxon>
        <taxon>Rhabditina</taxon>
        <taxon>Diplogasteromorpha</taxon>
        <taxon>Diplogasteroidea</taxon>
        <taxon>Neodiplogasteridae</taxon>
        <taxon>Pristionchus</taxon>
    </lineage>
</organism>
<dbReference type="PANTHER" id="PTHR45830:SF15">
    <property type="entry name" value="SERPENTINE RECEPTOR, CLASS I"/>
    <property type="match status" value="1"/>
</dbReference>
<keyword evidence="1" id="KW-1133">Transmembrane helix</keyword>
<comment type="caution">
    <text evidence="2">The sequence shown here is derived from an EMBL/GenBank/DDBJ whole genome shotgun (WGS) entry which is preliminary data.</text>
</comment>
<evidence type="ECO:0000256" key="1">
    <source>
        <dbReference type="SAM" id="Phobius"/>
    </source>
</evidence>
<feature type="non-terminal residue" evidence="2">
    <location>
        <position position="152"/>
    </location>
</feature>